<dbReference type="Proteomes" id="UP001055115">
    <property type="component" value="Unassembled WGS sequence"/>
</dbReference>
<evidence type="ECO:0000259" key="3">
    <source>
        <dbReference type="Pfam" id="PF24883"/>
    </source>
</evidence>
<dbReference type="PRINTS" id="PR01415">
    <property type="entry name" value="ANKYRIN"/>
</dbReference>
<keyword evidence="2" id="KW-0040">ANK repeat</keyword>
<dbReference type="GeneID" id="73327760"/>
<feature type="repeat" description="ANK" evidence="2">
    <location>
        <begin position="1248"/>
        <end position="1273"/>
    </location>
</feature>
<sequence>MAATLSDCSEDDTVVIDRDDVSNYNPEQILPESDGVIKSLRSWLKPTSYDLESGEYRKHLSSHVLGTGEWLTSSCTYADWSQGHNDGLLWITGIPGSGKSVLASKIVDELGNKNPGCPVLYFFFRQIIDANHEPVALLRDWLDQVLVYSPPLQKRLKEYTEKEKKPLSTMSMNDLWKDLRLALSGFPDKVFCVADALDEIDHGNEAFIKALADLGNWMPGKVKVLITSRPVPSVEIPLRTTKYLQIRLQGSMVDVDISAFVQKGLDISSILPEDQQIIREAIPGRANGLFLYAKLAMDAFLKPNANTKDTLKSLPADMNAMYADLLREHSRRSGVRDDMQRVVLQWATHATRPLRLLELAEMISVTYYSNATEHLRNTKDLVRAACGPLLEIMPDETVCVIHHSFTEYLQGISRLADDDTGYPVLEFGETHASLGLACLRYLKAGCLDHVVEKNKWLKAPGRLPNSRGANDLELNLKYPFLTYAANNWYVHLERSAKDGYNQTKVITALEQFFGNSELVYAWLRVGWLRAKDAISGLTPLHIAAKSGLVEYVKHLVSSPDVAVDAIDAEGKTALWWAASFGMAEVVQVLIEAGASPDQDDACRGLKPLHEASSKNYPEVIRVLLTAGVNPLTEKSREDPGRRCGNSPRSTGHTPLMYACKHGHLEAIEAYMPFLADNDEAVYQALSWAARSGRTNIVARLLEHPGIDINRKVHGVTPLFQASQSWSYESIKLLLNEGANPTIVCQLQDMFRRRHTIPYDLFIDPGEADNNNNNCVPYHRRSGLTALYMALDGRQDPRWRSTDDFVALKDLLTLFVEKGADIHQRTHTGQSLLHVAQNNPTWVRLLLDAGIDANVTNNEGCAPLHMVHSTESLTLLVVYGKADINKRIPSTGKTPLLQVVDTSLPAALQLIKYGADCTITDNNGNGPLHIALQSLWTNRELIKALIEGGADPNLKNECGTRPLDVMSLQRRESVEIMDLLLEAGANINAKDKNGATLLFRVVPSGCFWPKKHPNDDVKALLDRGSLLETRDSRGRTLLHELIRLYSDVSSIHSADSSKPSRFDFLRSQGLDVHVTDYDGNNLLHELCWHRRAHDFDSREIMLAWEHLLSLGLDVDQQNNRGRTPLHNLATKVQGEGLPIDLVISRTKNMNVRDRDGIAPLHLAVTVSEQYTKKLLDAGADPAIRTNEGLTPLHLASRSRQSNIVGLLLDALHQADGVASNVRSKIATRGYWLHNTCSKPVAGVNVADKSGYTPLYYACRSGRPEIVSMLFKAGAVAQNGNLCAAVVGFEQEYDLWLRRPVREPENGDAGGLKLEDVSRPWGVIGTRLAQGRRPLGPPGPFYKSQPSLGSFYEHLIKNRHEAIIKAIQESGIVKKGEANEDLVLSRLVRREYEVMEELFNLGVDFLTEQKNLRSSNLEVLVTRGLAFLVDRIGSLEAKVQFEKGIWHAAGDKTRPGFGLNTKWACNESSNRNSVRKPFLLQAVDQELPVLEVVQLLVDKFAVDTNELYINGARNSMLTESALHSLAAGHWWWQVGQALPYLISKGADLEIRNSKGQTPLHVALGGGDSNGPYHSDAAHLLILAGADVNAVDGTAKTCLGYARGNVDLIRLLIERGAAVKADAIFAAINGKQVDVLETLLTAGVSPNLRLEEIIGKPWRKRQHSGSHEWERDDMPDCEWYPVHHAASRYASTWQDKKFREELNETTLKIINILLSHGANPLQTFTRCSTKECYHQKFLAKEQAADLRSDNNENQQLNDDILIQPTDDSKSHLHEEGVVLHQLLVDGHVVYPFLTLPNIDANFRDSKGRTLFHAACFSRRGPDLPVSLMPGEQWETEESTETSLFHHLLSIGADLEARDDDGRNAIHHLLRFRLEERYCSVSLPVIHKSLAYMATYHHSIINQRDKDGKTPLYLATGRAVYEKNTTAAEKLLKAGADPLIPDNDGNTVLHVLSRMLWISSLRNLFEELVNHGCDVNSRNLKGETPLFYYFKQFESKEKEFYTEHLDGVTYDDEGGLAAFEAANADFKALDNAGQGLLHMAARGHAVRFKTLAARGLDPMIEDNQRKTALDVAAACGNIGVLRLFKRGDAVDDLEEDRSSVDPKTFFGL</sequence>
<dbReference type="PANTHER" id="PTHR24133">
    <property type="entry name" value="ANKYRIN DOMAIN-CONTAINING"/>
    <property type="match status" value="1"/>
</dbReference>
<accession>A0AA37NYZ8</accession>
<feature type="repeat" description="ANK" evidence="2">
    <location>
        <begin position="713"/>
        <end position="745"/>
    </location>
</feature>
<comment type="caution">
    <text evidence="4">The sequence shown here is derived from an EMBL/GenBank/DDBJ whole genome shotgun (WGS) entry which is preliminary data.</text>
</comment>
<feature type="repeat" description="ANK" evidence="2">
    <location>
        <begin position="1186"/>
        <end position="1208"/>
    </location>
</feature>
<dbReference type="InterPro" id="IPR036770">
    <property type="entry name" value="Ankyrin_rpt-contain_sf"/>
</dbReference>
<evidence type="ECO:0000256" key="2">
    <source>
        <dbReference type="PROSITE-ProRule" id="PRU00023"/>
    </source>
</evidence>
<organism evidence="4 5">
    <name type="scientific">Colletotrichum spaethianum</name>
    <dbReference type="NCBI Taxonomy" id="700344"/>
    <lineage>
        <taxon>Eukaryota</taxon>
        <taxon>Fungi</taxon>
        <taxon>Dikarya</taxon>
        <taxon>Ascomycota</taxon>
        <taxon>Pezizomycotina</taxon>
        <taxon>Sordariomycetes</taxon>
        <taxon>Hypocreomycetidae</taxon>
        <taxon>Glomerellales</taxon>
        <taxon>Glomerellaceae</taxon>
        <taxon>Colletotrichum</taxon>
        <taxon>Colletotrichum spaethianum species complex</taxon>
    </lineage>
</organism>
<keyword evidence="1" id="KW-0677">Repeat</keyword>
<dbReference type="Pfam" id="PF12796">
    <property type="entry name" value="Ank_2"/>
    <property type="match status" value="4"/>
</dbReference>
<feature type="repeat" description="ANK" evidence="2">
    <location>
        <begin position="569"/>
        <end position="601"/>
    </location>
</feature>
<dbReference type="Pfam" id="PF13606">
    <property type="entry name" value="Ank_3"/>
    <property type="match status" value="1"/>
</dbReference>
<feature type="repeat" description="ANK" evidence="2">
    <location>
        <begin position="957"/>
        <end position="991"/>
    </location>
</feature>
<dbReference type="Gene3D" id="3.40.50.300">
    <property type="entry name" value="P-loop containing nucleotide triphosphate hydrolases"/>
    <property type="match status" value="1"/>
</dbReference>
<evidence type="ECO:0000313" key="5">
    <source>
        <dbReference type="Proteomes" id="UP001055115"/>
    </source>
</evidence>
<dbReference type="Gene3D" id="1.25.40.20">
    <property type="entry name" value="Ankyrin repeat-containing domain"/>
    <property type="match status" value="8"/>
</dbReference>
<evidence type="ECO:0000313" key="4">
    <source>
        <dbReference type="EMBL" id="GKT46777.1"/>
    </source>
</evidence>
<dbReference type="SUPFAM" id="SSF52540">
    <property type="entry name" value="P-loop containing nucleoside triphosphate hydrolases"/>
    <property type="match status" value="1"/>
</dbReference>
<dbReference type="InterPro" id="IPR002110">
    <property type="entry name" value="Ankyrin_rpt"/>
</dbReference>
<feature type="repeat" description="ANK" evidence="2">
    <location>
        <begin position="1903"/>
        <end position="1939"/>
    </location>
</feature>
<dbReference type="InterPro" id="IPR052391">
    <property type="entry name" value="E3_Ligase-Neurotoxin"/>
</dbReference>
<dbReference type="Pfam" id="PF24883">
    <property type="entry name" value="NPHP3_N"/>
    <property type="match status" value="1"/>
</dbReference>
<dbReference type="SUPFAM" id="SSF48403">
    <property type="entry name" value="Ankyrin repeat"/>
    <property type="match status" value="4"/>
</dbReference>
<dbReference type="SMART" id="SM00248">
    <property type="entry name" value="ANK"/>
    <property type="match status" value="22"/>
</dbReference>
<dbReference type="PROSITE" id="PS50088">
    <property type="entry name" value="ANK_REPEAT"/>
    <property type="match status" value="10"/>
</dbReference>
<feature type="repeat" description="ANK" evidence="2">
    <location>
        <begin position="922"/>
        <end position="956"/>
    </location>
</feature>
<feature type="repeat" description="ANK" evidence="2">
    <location>
        <begin position="1552"/>
        <end position="1590"/>
    </location>
</feature>
<dbReference type="Pfam" id="PF00023">
    <property type="entry name" value="Ank"/>
    <property type="match status" value="1"/>
</dbReference>
<name>A0AA37NYZ8_9PEZI</name>
<dbReference type="EMBL" id="BQXU01000017">
    <property type="protein sequence ID" value="GKT46777.1"/>
    <property type="molecule type" value="Genomic_DNA"/>
</dbReference>
<keyword evidence="5" id="KW-1185">Reference proteome</keyword>
<protein>
    <submittedName>
        <fullName evidence="4">Ankyrin-2</fullName>
    </submittedName>
</protein>
<dbReference type="PROSITE" id="PS50297">
    <property type="entry name" value="ANK_REP_REGION"/>
    <property type="match status" value="8"/>
</dbReference>
<proteinExistence type="predicted"/>
<dbReference type="InterPro" id="IPR027417">
    <property type="entry name" value="P-loop_NTPase"/>
</dbReference>
<evidence type="ECO:0000256" key="1">
    <source>
        <dbReference type="ARBA" id="ARBA00022737"/>
    </source>
</evidence>
<gene>
    <name evidence="4" type="ORF">ColSpa_06958</name>
</gene>
<dbReference type="RefSeq" id="XP_049129127.1">
    <property type="nucleotide sequence ID" value="XM_049273170.1"/>
</dbReference>
<feature type="repeat" description="ANK" evidence="2">
    <location>
        <begin position="535"/>
        <end position="557"/>
    </location>
</feature>
<dbReference type="InterPro" id="IPR056884">
    <property type="entry name" value="NPHP3-like_N"/>
</dbReference>
<dbReference type="PANTHER" id="PTHR24133:SF40">
    <property type="entry name" value="ANKYRIN REPEAT DOMAIN 44"/>
    <property type="match status" value="1"/>
</dbReference>
<reference evidence="4 5" key="1">
    <citation type="submission" date="2022-03" db="EMBL/GenBank/DDBJ databases">
        <title>Genome data of Colletotrichum spp.</title>
        <authorList>
            <person name="Utami Y.D."/>
            <person name="Hiruma K."/>
        </authorList>
    </citation>
    <scope>NUCLEOTIDE SEQUENCE [LARGE SCALE GENOMIC DNA]</scope>
    <source>
        <strain evidence="4 5">MAFF 239500</strain>
    </source>
</reference>
<feature type="domain" description="Nephrocystin 3-like N-terminal" evidence="3">
    <location>
        <begin position="66"/>
        <end position="229"/>
    </location>
</feature>
<feature type="repeat" description="ANK" evidence="2">
    <location>
        <begin position="603"/>
        <end position="635"/>
    </location>
</feature>